<dbReference type="InterPro" id="IPR052552">
    <property type="entry name" value="YeaO-like"/>
</dbReference>
<dbReference type="RefSeq" id="WP_345584370.1">
    <property type="nucleotide sequence ID" value="NZ_BAABLV010000046.1"/>
</dbReference>
<proteinExistence type="predicted"/>
<keyword evidence="2" id="KW-1185">Reference proteome</keyword>
<comment type="caution">
    <text evidence="1">The sequence shown here is derived from an EMBL/GenBank/DDBJ whole genome shotgun (WGS) entry which is preliminary data.</text>
</comment>
<dbReference type="PANTHER" id="PTHR36849:SF1">
    <property type="entry name" value="CYTOPLASMIC PROTEIN"/>
    <property type="match status" value="1"/>
</dbReference>
<dbReference type="EMBL" id="BAABLV010000046">
    <property type="protein sequence ID" value="GAA4908632.1"/>
    <property type="molecule type" value="Genomic_DNA"/>
</dbReference>
<dbReference type="Proteomes" id="UP001501521">
    <property type="component" value="Unassembled WGS sequence"/>
</dbReference>
<reference evidence="2" key="1">
    <citation type="journal article" date="2019" name="Int. J. Syst. Evol. Microbiol.">
        <title>The Global Catalogue of Microorganisms (GCM) 10K type strain sequencing project: providing services to taxonomists for standard genome sequencing and annotation.</title>
        <authorList>
            <consortium name="The Broad Institute Genomics Platform"/>
            <consortium name="The Broad Institute Genome Sequencing Center for Infectious Disease"/>
            <person name="Wu L."/>
            <person name="Ma J."/>
        </authorList>
    </citation>
    <scope>NUCLEOTIDE SEQUENCE [LARGE SCALE GENOMIC DNA]</scope>
    <source>
        <strain evidence="2">JCM 19125</strain>
    </source>
</reference>
<protein>
    <submittedName>
        <fullName evidence="1">DUF488 family protein</fullName>
    </submittedName>
</protein>
<evidence type="ECO:0000313" key="2">
    <source>
        <dbReference type="Proteomes" id="UP001501521"/>
    </source>
</evidence>
<organism evidence="1 2">
    <name type="scientific">Tessaracoccus lubricantis</name>
    <dbReference type="NCBI Taxonomy" id="545543"/>
    <lineage>
        <taxon>Bacteria</taxon>
        <taxon>Bacillati</taxon>
        <taxon>Actinomycetota</taxon>
        <taxon>Actinomycetes</taxon>
        <taxon>Propionibacteriales</taxon>
        <taxon>Propionibacteriaceae</taxon>
        <taxon>Tessaracoccus</taxon>
    </lineage>
</organism>
<evidence type="ECO:0000313" key="1">
    <source>
        <dbReference type="EMBL" id="GAA4908632.1"/>
    </source>
</evidence>
<name>A0ABP9FME1_9ACTN</name>
<accession>A0ABP9FME1</accession>
<sequence length="130" mass="14980">MSAPSIRTRRVHDHLDDPASTEGLVVPVDRLWPRGVRKEALHHDVWAKEVAPSTELRTWFHRLSAQEQDQRFDEFVTRYREELSGDSAAALGELVERLRGEKVVTLLFGLKDVAHNHAQVLAERLRARLR</sequence>
<gene>
    <name evidence="1" type="ORF">GCM10025789_30290</name>
</gene>
<dbReference type="PANTHER" id="PTHR36849">
    <property type="entry name" value="CYTOPLASMIC PROTEIN-RELATED"/>
    <property type="match status" value="1"/>
</dbReference>
<dbReference type="Pfam" id="PF22752">
    <property type="entry name" value="DUF488-N3i"/>
    <property type="match status" value="1"/>
</dbReference>